<dbReference type="Proteomes" id="UP000541444">
    <property type="component" value="Unassembled WGS sequence"/>
</dbReference>
<dbReference type="OrthoDB" id="1895294at2759"/>
<dbReference type="InterPro" id="IPR051886">
    <property type="entry name" value="Seed_Dev/Stress_Resp_Reg"/>
</dbReference>
<dbReference type="PANTHER" id="PTHR46354:SF2">
    <property type="entry name" value="PROTEIN DOG1-LIKE 4"/>
    <property type="match status" value="1"/>
</dbReference>
<organism evidence="3 4">
    <name type="scientific">Kingdonia uniflora</name>
    <dbReference type="NCBI Taxonomy" id="39325"/>
    <lineage>
        <taxon>Eukaryota</taxon>
        <taxon>Viridiplantae</taxon>
        <taxon>Streptophyta</taxon>
        <taxon>Embryophyta</taxon>
        <taxon>Tracheophyta</taxon>
        <taxon>Spermatophyta</taxon>
        <taxon>Magnoliopsida</taxon>
        <taxon>Ranunculales</taxon>
        <taxon>Circaeasteraceae</taxon>
        <taxon>Kingdonia</taxon>
    </lineage>
</organism>
<dbReference type="Pfam" id="PF14144">
    <property type="entry name" value="DOG1"/>
    <property type="match status" value="1"/>
</dbReference>
<evidence type="ECO:0000313" key="3">
    <source>
        <dbReference type="EMBL" id="KAF6176904.1"/>
    </source>
</evidence>
<dbReference type="PANTHER" id="PTHR46354">
    <property type="entry name" value="DOG1 DOMAIN-CONTAINING PROTEIN"/>
    <property type="match status" value="1"/>
</dbReference>
<evidence type="ECO:0000313" key="4">
    <source>
        <dbReference type="Proteomes" id="UP000541444"/>
    </source>
</evidence>
<evidence type="ECO:0000256" key="1">
    <source>
        <dbReference type="SAM" id="Coils"/>
    </source>
</evidence>
<comment type="caution">
    <text evidence="3">The sequence shown here is derived from an EMBL/GenBank/DDBJ whole genome shotgun (WGS) entry which is preliminary data.</text>
</comment>
<dbReference type="GO" id="GO:0006351">
    <property type="term" value="P:DNA-templated transcription"/>
    <property type="evidence" value="ECO:0007669"/>
    <property type="project" value="InterPro"/>
</dbReference>
<feature type="coiled-coil region" evidence="1">
    <location>
        <begin position="115"/>
        <end position="142"/>
    </location>
</feature>
<evidence type="ECO:0000259" key="2">
    <source>
        <dbReference type="PROSITE" id="PS51806"/>
    </source>
</evidence>
<keyword evidence="4" id="KW-1185">Reference proteome</keyword>
<dbReference type="AlphaFoldDB" id="A0A7J7PCP1"/>
<feature type="domain" description="DOG1" evidence="2">
    <location>
        <begin position="6"/>
        <end position="233"/>
    </location>
</feature>
<sequence>MQSQVQEKFSDFFQKWLIQQEIHLQQLLSVPRDSSHERDHKALVAKVMKHYKEYYTMKWARAHEDVLVFFSPPWLSPLENSHLWITGWKPSFIFRLFDSLRQTRPSSSPSLASLAEKQVKKIEELRVRIAMEEEKVEREMERQQMLIADQRMVELARLSTRVRNGEVDGLVDVAMRTVIDELERIMKIADCVRLKALKGVFEVLTPVQSVEFMAAELMVQIRLRIWGKRRGNRNLGMWVVS</sequence>
<keyword evidence="1" id="KW-0175">Coiled coil</keyword>
<dbReference type="GO" id="GO:0043565">
    <property type="term" value="F:sequence-specific DNA binding"/>
    <property type="evidence" value="ECO:0007669"/>
    <property type="project" value="InterPro"/>
</dbReference>
<accession>A0A7J7PCP1</accession>
<gene>
    <name evidence="3" type="ORF">GIB67_030587</name>
</gene>
<proteinExistence type="predicted"/>
<dbReference type="PROSITE" id="PS51806">
    <property type="entry name" value="DOG1"/>
    <property type="match status" value="1"/>
</dbReference>
<reference evidence="3 4" key="1">
    <citation type="journal article" date="2020" name="IScience">
        <title>Genome Sequencing of the Endangered Kingdonia uniflora (Circaeasteraceae, Ranunculales) Reveals Potential Mechanisms of Evolutionary Specialization.</title>
        <authorList>
            <person name="Sun Y."/>
            <person name="Deng T."/>
            <person name="Zhang A."/>
            <person name="Moore M.J."/>
            <person name="Landis J.B."/>
            <person name="Lin N."/>
            <person name="Zhang H."/>
            <person name="Zhang X."/>
            <person name="Huang J."/>
            <person name="Zhang X."/>
            <person name="Sun H."/>
            <person name="Wang H."/>
        </authorList>
    </citation>
    <scope>NUCLEOTIDE SEQUENCE [LARGE SCALE GENOMIC DNA]</scope>
    <source>
        <strain evidence="3">TB1705</strain>
        <tissue evidence="3">Leaf</tissue>
    </source>
</reference>
<name>A0A7J7PCP1_9MAGN</name>
<dbReference type="InterPro" id="IPR025422">
    <property type="entry name" value="TGA_domain"/>
</dbReference>
<protein>
    <recommendedName>
        <fullName evidence="2">DOG1 domain-containing protein</fullName>
    </recommendedName>
</protein>
<dbReference type="EMBL" id="JACGCM010000018">
    <property type="protein sequence ID" value="KAF6176904.1"/>
    <property type="molecule type" value="Genomic_DNA"/>
</dbReference>